<accession>A0A5Q4YZN8</accession>
<organism evidence="1">
    <name type="scientific">Aliivibrio wodanis</name>
    <dbReference type="NCBI Taxonomy" id="80852"/>
    <lineage>
        <taxon>Bacteria</taxon>
        <taxon>Pseudomonadati</taxon>
        <taxon>Pseudomonadota</taxon>
        <taxon>Gammaproteobacteria</taxon>
        <taxon>Vibrionales</taxon>
        <taxon>Vibrionaceae</taxon>
        <taxon>Aliivibrio</taxon>
    </lineage>
</organism>
<dbReference type="AlphaFoldDB" id="A0A5Q4YZN8"/>
<dbReference type="OrthoDB" id="5879221at2"/>
<protein>
    <submittedName>
        <fullName evidence="1">Uncharacterized protein</fullName>
    </submittedName>
</protein>
<gene>
    <name evidence="1" type="ORF">AW0309160_02021</name>
</gene>
<name>A0A5Q4YZN8_9GAMM</name>
<evidence type="ECO:0000313" key="1">
    <source>
        <dbReference type="EMBL" id="VVV04613.1"/>
    </source>
</evidence>
<sequence length="62" mass="7103">MDNTLASKLYKERVASIMRMPLDDLDDSKLCNLFENHTSPCDAAKELSSPIQSAWLNRYINK</sequence>
<reference evidence="1" key="1">
    <citation type="submission" date="2019-09" db="EMBL/GenBank/DDBJ databases">
        <authorList>
            <person name="Hjerde E."/>
        </authorList>
    </citation>
    <scope>NUCLEOTIDE SEQUENCE</scope>
    <source>
        <strain evidence="1">06/09/160</strain>
    </source>
</reference>
<dbReference type="EMBL" id="LR721750">
    <property type="protein sequence ID" value="VVV04613.1"/>
    <property type="molecule type" value="Genomic_DNA"/>
</dbReference>
<proteinExistence type="predicted"/>